<reference evidence="2" key="1">
    <citation type="submission" date="2018-02" db="EMBL/GenBank/DDBJ databases">
        <authorList>
            <person name="Hausmann B."/>
        </authorList>
    </citation>
    <scope>NUCLEOTIDE SEQUENCE [LARGE SCALE GENOMIC DNA]</scope>
    <source>
        <strain evidence="2">Peat soil MAG SbA1</strain>
    </source>
</reference>
<name>A0A2U3KB88_9BACT</name>
<organism evidence="1 2">
    <name type="scientific">Candidatus Sulfotelmatobacter kueseliae</name>
    <dbReference type="NCBI Taxonomy" id="2042962"/>
    <lineage>
        <taxon>Bacteria</taxon>
        <taxon>Pseudomonadati</taxon>
        <taxon>Acidobacteriota</taxon>
        <taxon>Terriglobia</taxon>
        <taxon>Terriglobales</taxon>
        <taxon>Candidatus Korobacteraceae</taxon>
        <taxon>Candidatus Sulfotelmatobacter</taxon>
    </lineage>
</organism>
<protein>
    <submittedName>
        <fullName evidence="1">Uncharacterized protein</fullName>
    </submittedName>
</protein>
<dbReference type="EMBL" id="OMOD01000079">
    <property type="protein sequence ID" value="SPF36942.1"/>
    <property type="molecule type" value="Genomic_DNA"/>
</dbReference>
<evidence type="ECO:0000313" key="1">
    <source>
        <dbReference type="EMBL" id="SPF36942.1"/>
    </source>
</evidence>
<dbReference type="AlphaFoldDB" id="A0A2U3KB88"/>
<sequence>MYFQLARIRVISTRLKSAPFVTEECTRKEMLCRSASNASLFFSTLPSKIILASTSEQFKRSLALARGIVTR</sequence>
<gene>
    <name evidence="1" type="ORF">SBA1_170059</name>
</gene>
<evidence type="ECO:0000313" key="2">
    <source>
        <dbReference type="Proteomes" id="UP000238701"/>
    </source>
</evidence>
<dbReference type="Proteomes" id="UP000238701">
    <property type="component" value="Unassembled WGS sequence"/>
</dbReference>
<accession>A0A2U3KB88</accession>
<proteinExistence type="predicted"/>